<keyword evidence="5 6" id="KW-0449">Lipoprotein</keyword>
<evidence type="ECO:0000256" key="5">
    <source>
        <dbReference type="ARBA" id="ARBA00023288"/>
    </source>
</evidence>
<comment type="caution">
    <text evidence="7">The sequence shown here is derived from an EMBL/GenBank/DDBJ whole genome shotgun (WGS) entry which is preliminary data.</text>
</comment>
<evidence type="ECO:0000256" key="2">
    <source>
        <dbReference type="ARBA" id="ARBA00022729"/>
    </source>
</evidence>
<reference evidence="7" key="1">
    <citation type="submission" date="2021-01" db="EMBL/GenBank/DDBJ databases">
        <title>Genomic Encyclopedia of Type Strains, Phase IV (KMG-IV): sequencing the most valuable type-strain genomes for metagenomic binning, comparative biology and taxonomic classification.</title>
        <authorList>
            <person name="Goeker M."/>
        </authorList>
    </citation>
    <scope>NUCLEOTIDE SEQUENCE</scope>
    <source>
        <strain evidence="7">DSM 21943</strain>
    </source>
</reference>
<dbReference type="PROSITE" id="PS51257">
    <property type="entry name" value="PROKAR_LIPOPROTEIN"/>
    <property type="match status" value="1"/>
</dbReference>
<dbReference type="PANTHER" id="PTHR30429">
    <property type="entry name" value="D-METHIONINE-BINDING LIPOPROTEIN METQ"/>
    <property type="match status" value="1"/>
</dbReference>
<keyword evidence="3" id="KW-0472">Membrane</keyword>
<dbReference type="PIRSF" id="PIRSF002854">
    <property type="entry name" value="MetQ"/>
    <property type="match status" value="1"/>
</dbReference>
<keyword evidence="2" id="KW-0732">Signal</keyword>
<accession>A0ABS2SYC1</accession>
<name>A0ABS2SYC1_9BACI</name>
<keyword evidence="8" id="KW-1185">Reference proteome</keyword>
<protein>
    <recommendedName>
        <fullName evidence="6">Lipoprotein</fullName>
    </recommendedName>
</protein>
<dbReference type="EMBL" id="JAFBCV010000014">
    <property type="protein sequence ID" value="MBM7840527.1"/>
    <property type="molecule type" value="Genomic_DNA"/>
</dbReference>
<dbReference type="SUPFAM" id="SSF53850">
    <property type="entry name" value="Periplasmic binding protein-like II"/>
    <property type="match status" value="1"/>
</dbReference>
<gene>
    <name evidence="7" type="ORF">JOC54_003819</name>
</gene>
<keyword evidence="4" id="KW-0564">Palmitate</keyword>
<evidence type="ECO:0000256" key="4">
    <source>
        <dbReference type="ARBA" id="ARBA00023139"/>
    </source>
</evidence>
<dbReference type="Proteomes" id="UP001179280">
    <property type="component" value="Unassembled WGS sequence"/>
</dbReference>
<evidence type="ECO:0000313" key="7">
    <source>
        <dbReference type="EMBL" id="MBM7840527.1"/>
    </source>
</evidence>
<dbReference type="Gene3D" id="3.40.190.10">
    <property type="entry name" value="Periplasmic binding protein-like II"/>
    <property type="match status" value="2"/>
</dbReference>
<evidence type="ECO:0000256" key="6">
    <source>
        <dbReference type="PIRNR" id="PIRNR002854"/>
    </source>
</evidence>
<evidence type="ECO:0000256" key="1">
    <source>
        <dbReference type="ARBA" id="ARBA00004635"/>
    </source>
</evidence>
<dbReference type="RefSeq" id="WP_367617826.1">
    <property type="nucleotide sequence ID" value="NZ_JAFBCV010000014.1"/>
</dbReference>
<comment type="subcellular location">
    <subcellularLocation>
        <location evidence="1">Membrane</location>
        <topology evidence="1">Lipid-anchor</topology>
    </subcellularLocation>
</comment>
<organism evidence="7 8">
    <name type="scientific">Shouchella xiaoxiensis</name>
    <dbReference type="NCBI Taxonomy" id="766895"/>
    <lineage>
        <taxon>Bacteria</taxon>
        <taxon>Bacillati</taxon>
        <taxon>Bacillota</taxon>
        <taxon>Bacilli</taxon>
        <taxon>Bacillales</taxon>
        <taxon>Bacillaceae</taxon>
        <taxon>Shouchella</taxon>
    </lineage>
</organism>
<dbReference type="InterPro" id="IPR004872">
    <property type="entry name" value="Lipoprotein_NlpA"/>
</dbReference>
<evidence type="ECO:0000313" key="8">
    <source>
        <dbReference type="Proteomes" id="UP001179280"/>
    </source>
</evidence>
<comment type="similarity">
    <text evidence="6">Belongs to the nlpA lipoprotein family.</text>
</comment>
<sequence>MMKTFLRTIGVVGVSFALVACGTADEEENNSTGGDGEGEGEEELTTVSISASNVPHAEILEFASSQLAEEGIELDIHIANDYIFPNVGLDSNEFDANYFQHRPYLESQIAENGFDFTEAGAIHLEPMGLYSQEHDSIDAIPDGATVLMSNSVADHGRVYSLLHEAGLITLEEGPGVDVTEQDISENPKNLTFQTSGVDAELLPTAYEQNQADIIAINSNYAIGAGLSPLEDSLYIEEGDENNPYVNLIVVRTGDEDRPEIQTLVDVLQSEEVQSFIEDEYAGAVVPVQ</sequence>
<dbReference type="Pfam" id="PF03180">
    <property type="entry name" value="Lipoprotein_9"/>
    <property type="match status" value="1"/>
</dbReference>
<proteinExistence type="inferred from homology"/>
<evidence type="ECO:0000256" key="3">
    <source>
        <dbReference type="ARBA" id="ARBA00023136"/>
    </source>
</evidence>
<dbReference type="PANTHER" id="PTHR30429:SF0">
    <property type="entry name" value="METHIONINE-BINDING LIPOPROTEIN METQ"/>
    <property type="match status" value="1"/>
</dbReference>